<feature type="region of interest" description="Disordered" evidence="1">
    <location>
        <begin position="123"/>
        <end position="152"/>
    </location>
</feature>
<evidence type="ECO:0000313" key="3">
    <source>
        <dbReference type="EMBL" id="KAK6727211.1"/>
    </source>
</evidence>
<dbReference type="InterPro" id="IPR038461">
    <property type="entry name" value="Schlafen_AlbA_2_dom_sf"/>
</dbReference>
<organism evidence="3 4">
    <name type="scientific">Necator americanus</name>
    <name type="common">Human hookworm</name>
    <dbReference type="NCBI Taxonomy" id="51031"/>
    <lineage>
        <taxon>Eukaryota</taxon>
        <taxon>Metazoa</taxon>
        <taxon>Ecdysozoa</taxon>
        <taxon>Nematoda</taxon>
        <taxon>Chromadorea</taxon>
        <taxon>Rhabditida</taxon>
        <taxon>Rhabditina</taxon>
        <taxon>Rhabditomorpha</taxon>
        <taxon>Strongyloidea</taxon>
        <taxon>Ancylostomatidae</taxon>
        <taxon>Bunostominae</taxon>
        <taxon>Necator</taxon>
    </lineage>
</organism>
<gene>
    <name evidence="3" type="primary">Necator_chrI.g1241</name>
    <name evidence="3" type="ORF">RB195_005115</name>
</gene>
<evidence type="ECO:0000313" key="4">
    <source>
        <dbReference type="Proteomes" id="UP001303046"/>
    </source>
</evidence>
<sequence>METKRIRVGEQCMLDEDMHTEFKMHMKNSLREVPARCQAYDRGRPVRTLQPTSKTISAFLNTEGGTIYIGIGDSAVIYGIRLTAPMKDHFILSLNHCISQFNPPVPPELVQVQFVELDEVDGNKKSHAAPPASSDSFFASGDPGDSSDDNSEAEFQRLLTKEGPRHHFIGQITCPCEYTERILESKLYLVVVEVRKSPDGTIYQNEEGLAYRRRYGSNQMMTINDVNVFMHTDRIIDDNISPNEGLLVKIARYLRIL</sequence>
<evidence type="ECO:0000259" key="2">
    <source>
        <dbReference type="Pfam" id="PF04326"/>
    </source>
</evidence>
<dbReference type="PANTHER" id="PTHR12155">
    <property type="entry name" value="SCHLAFEN"/>
    <property type="match status" value="1"/>
</dbReference>
<dbReference type="EMBL" id="JAVFWL010000001">
    <property type="protein sequence ID" value="KAK6727211.1"/>
    <property type="molecule type" value="Genomic_DNA"/>
</dbReference>
<reference evidence="3 4" key="1">
    <citation type="submission" date="2023-08" db="EMBL/GenBank/DDBJ databases">
        <title>A Necator americanus chromosomal reference genome.</title>
        <authorList>
            <person name="Ilik V."/>
            <person name="Petrzelkova K.J."/>
            <person name="Pardy F."/>
            <person name="Fuh T."/>
            <person name="Niatou-Singa F.S."/>
            <person name="Gouil Q."/>
            <person name="Baker L."/>
            <person name="Ritchie M.E."/>
            <person name="Jex A.R."/>
            <person name="Gazzola D."/>
            <person name="Li H."/>
            <person name="Toshio Fujiwara R."/>
            <person name="Zhan B."/>
            <person name="Aroian R.V."/>
            <person name="Pafco B."/>
            <person name="Schwarz E.M."/>
        </authorList>
    </citation>
    <scope>NUCLEOTIDE SEQUENCE [LARGE SCALE GENOMIC DNA]</scope>
    <source>
        <strain evidence="3 4">Aroian</strain>
        <tissue evidence="3">Whole animal</tissue>
    </source>
</reference>
<dbReference type="InterPro" id="IPR029684">
    <property type="entry name" value="Schlafen"/>
</dbReference>
<dbReference type="PANTHER" id="PTHR12155:SF41">
    <property type="entry name" value="SCHLAFEN ALBA-2 DOMAIN-CONTAINING PROTEIN"/>
    <property type="match status" value="1"/>
</dbReference>
<feature type="compositionally biased region" description="Low complexity" evidence="1">
    <location>
        <begin position="128"/>
        <end position="144"/>
    </location>
</feature>
<keyword evidence="4" id="KW-1185">Reference proteome</keyword>
<accession>A0ABR1BQ51</accession>
<feature type="domain" description="Schlafen AlbA-2" evidence="2">
    <location>
        <begin position="16"/>
        <end position="114"/>
    </location>
</feature>
<name>A0ABR1BQ51_NECAM</name>
<dbReference type="Gene3D" id="3.30.950.30">
    <property type="entry name" value="Schlafen, AAA domain"/>
    <property type="match status" value="1"/>
</dbReference>
<comment type="caution">
    <text evidence="3">The sequence shown here is derived from an EMBL/GenBank/DDBJ whole genome shotgun (WGS) entry which is preliminary data.</text>
</comment>
<dbReference type="InterPro" id="IPR007421">
    <property type="entry name" value="Schlafen_AlbA_2_dom"/>
</dbReference>
<evidence type="ECO:0000256" key="1">
    <source>
        <dbReference type="SAM" id="MobiDB-lite"/>
    </source>
</evidence>
<dbReference type="Proteomes" id="UP001303046">
    <property type="component" value="Unassembled WGS sequence"/>
</dbReference>
<protein>
    <recommendedName>
        <fullName evidence="2">Schlafen AlbA-2 domain-containing protein</fullName>
    </recommendedName>
</protein>
<proteinExistence type="predicted"/>
<dbReference type="Pfam" id="PF04326">
    <property type="entry name" value="SLFN_AlbA_2"/>
    <property type="match status" value="1"/>
</dbReference>